<keyword evidence="8" id="KW-1185">Reference proteome</keyword>
<keyword evidence="3 6" id="KW-0812">Transmembrane</keyword>
<feature type="transmembrane region" description="Helical" evidence="6">
    <location>
        <begin position="20"/>
        <end position="42"/>
    </location>
</feature>
<gene>
    <name evidence="7" type="ORF">GA0061080_100727</name>
</gene>
<evidence type="ECO:0000313" key="7">
    <source>
        <dbReference type="EMBL" id="SCB87161.1"/>
    </source>
</evidence>
<accession>A0A1C3ZXW3</accession>
<dbReference type="PANTHER" id="PTHR33931">
    <property type="entry name" value="HOLIN-LIKE PROTEIN CIDA-RELATED"/>
    <property type="match status" value="1"/>
</dbReference>
<dbReference type="GO" id="GO:0005886">
    <property type="term" value="C:plasma membrane"/>
    <property type="evidence" value="ECO:0007669"/>
    <property type="project" value="UniProtKB-SubCell"/>
</dbReference>
<dbReference type="Proteomes" id="UP000199698">
    <property type="component" value="Unassembled WGS sequence"/>
</dbReference>
<evidence type="ECO:0000256" key="6">
    <source>
        <dbReference type="SAM" id="Phobius"/>
    </source>
</evidence>
<proteinExistence type="predicted"/>
<evidence type="ECO:0000313" key="8">
    <source>
        <dbReference type="Proteomes" id="UP000199698"/>
    </source>
</evidence>
<dbReference type="NCBIfam" id="NF002494">
    <property type="entry name" value="PRK01821.1"/>
    <property type="match status" value="1"/>
</dbReference>
<keyword evidence="5 6" id="KW-0472">Membrane</keyword>
<name>A0A1C3ZXW3_9GAMM</name>
<evidence type="ECO:0000256" key="5">
    <source>
        <dbReference type="ARBA" id="ARBA00023136"/>
    </source>
</evidence>
<dbReference type="InterPro" id="IPR005538">
    <property type="entry name" value="LrgA/CidA"/>
</dbReference>
<dbReference type="RefSeq" id="WP_091120845.1">
    <property type="nucleotide sequence ID" value="NZ_FMBA01000007.1"/>
</dbReference>
<dbReference type="STRING" id="1798183.GA0061080_100727"/>
<dbReference type="OrthoDB" id="385012at2"/>
<feature type="transmembrane region" description="Helical" evidence="6">
    <location>
        <begin position="48"/>
        <end position="69"/>
    </location>
</feature>
<reference evidence="8" key="1">
    <citation type="submission" date="2016-08" db="EMBL/GenBank/DDBJ databases">
        <authorList>
            <person name="Varghese N."/>
            <person name="Submissions Spin"/>
        </authorList>
    </citation>
    <scope>NUCLEOTIDE SEQUENCE [LARGE SCALE GENOMIC DNA]</scope>
    <source>
        <strain evidence="8">R-53144</strain>
    </source>
</reference>
<dbReference type="AlphaFoldDB" id="A0A1C3ZXW3"/>
<dbReference type="EMBL" id="FMBA01000007">
    <property type="protein sequence ID" value="SCB87161.1"/>
    <property type="molecule type" value="Genomic_DNA"/>
</dbReference>
<evidence type="ECO:0000256" key="2">
    <source>
        <dbReference type="ARBA" id="ARBA00022475"/>
    </source>
</evidence>
<dbReference type="Pfam" id="PF03788">
    <property type="entry name" value="LrgA"/>
    <property type="match status" value="1"/>
</dbReference>
<feature type="transmembrane region" description="Helical" evidence="6">
    <location>
        <begin position="107"/>
        <end position="128"/>
    </location>
</feature>
<organism evidence="7 8">
    <name type="scientific">Gilliamella intestini</name>
    <dbReference type="NCBI Taxonomy" id="1798183"/>
    <lineage>
        <taxon>Bacteria</taxon>
        <taxon>Pseudomonadati</taxon>
        <taxon>Pseudomonadota</taxon>
        <taxon>Gammaproteobacteria</taxon>
        <taxon>Orbales</taxon>
        <taxon>Orbaceae</taxon>
        <taxon>Gilliamella</taxon>
    </lineage>
</organism>
<dbReference type="PANTHER" id="PTHR33931:SF5">
    <property type="entry name" value="UPF0299 MEMBRANE PROTEIN YOHJ"/>
    <property type="match status" value="1"/>
</dbReference>
<evidence type="ECO:0000256" key="4">
    <source>
        <dbReference type="ARBA" id="ARBA00022989"/>
    </source>
</evidence>
<feature type="transmembrane region" description="Helical" evidence="6">
    <location>
        <begin position="81"/>
        <end position="101"/>
    </location>
</feature>
<keyword evidence="4 6" id="KW-1133">Transmembrane helix</keyword>
<protein>
    <submittedName>
        <fullName evidence="7">Holin-like protein</fullName>
    </submittedName>
</protein>
<evidence type="ECO:0000256" key="1">
    <source>
        <dbReference type="ARBA" id="ARBA00004651"/>
    </source>
</evidence>
<evidence type="ECO:0000256" key="3">
    <source>
        <dbReference type="ARBA" id="ARBA00022692"/>
    </source>
</evidence>
<sequence>MKHFLAKHATIKHRLYSLYYTLFSYGRGLVILTLCLWVGNIISKILPIMIPDSIIGLLILFFLLAFQLIPTCWIKNSCNLFMRYMTLLFIPAAMGIMDNYSLLLQNWVPIVFASVGGTLIVLLFTAFLTEHFYKTVNQDPVVSPKNEDNQP</sequence>
<comment type="subcellular location">
    <subcellularLocation>
        <location evidence="1">Cell membrane</location>
        <topology evidence="1">Multi-pass membrane protein</topology>
    </subcellularLocation>
</comment>
<keyword evidence="2" id="KW-1003">Cell membrane</keyword>